<evidence type="ECO:0000313" key="3">
    <source>
        <dbReference type="EMBL" id="BBF92015.1"/>
    </source>
</evidence>
<keyword evidence="4" id="KW-1185">Reference proteome</keyword>
<dbReference type="EMBL" id="AP018907">
    <property type="protein sequence ID" value="BBF92015.1"/>
    <property type="molecule type" value="Genomic_DNA"/>
</dbReference>
<dbReference type="CDD" id="cd00377">
    <property type="entry name" value="ICL_PEPM"/>
    <property type="match status" value="1"/>
</dbReference>
<proteinExistence type="predicted"/>
<dbReference type="GO" id="GO:0046421">
    <property type="term" value="F:methylisocitrate lyase activity"/>
    <property type="evidence" value="ECO:0007669"/>
    <property type="project" value="TreeGrafter"/>
</dbReference>
<dbReference type="Pfam" id="PF19305">
    <property type="entry name" value="MmgE_PrpD_C"/>
    <property type="match status" value="1"/>
</dbReference>
<dbReference type="PROSITE" id="PS00161">
    <property type="entry name" value="ISOCITRATE_LYASE"/>
    <property type="match status" value="1"/>
</dbReference>
<dbReference type="SUPFAM" id="SSF103378">
    <property type="entry name" value="2-methylcitrate dehydratase PrpD"/>
    <property type="match status" value="1"/>
</dbReference>
<dbReference type="InterPro" id="IPR036148">
    <property type="entry name" value="MmgE/PrpD_sf"/>
</dbReference>
<dbReference type="AlphaFoldDB" id="A0A348FXI2"/>
<sequence length="451" mass="49380">MTTTTRQSRKGEISSWKAYAPAFAGKMAVEAVDRVMRGEGAPSPAWEGEDGFIAWMLGGPQVSYLVRLPEKGEPKRAILETYTKEHSAEYQSQALIDLARRMRPRIGDLARVKSIVIHTSHHTHYVIGTGAGDPQKMDPTASRETLDHSIMYIFALALEDGGWHHVKSYTPERAARPSTVALWHRISTVEDSEWTRRYHSHDPKEKAFGGRVVVTLNDGRVIEDSIAVADAHPLGARPFERSHYIAKFRALADGIMALGCVLPEPEDQILPKKCGHLNGKKLASACDMASKVAAAATARRHLYLIARTDAAATEGLDGAVARAKLYVEAGADAIFPEALTDAEMFRAFAERLPGVPLLANMTEFGRTPTFTAAEFEAMGYRMVIWPVSSLRVAAKAQEKLYAALARDGSTMAMQGEMQTRAELYDLIGLAAYEALDASIVATVLPTETNED</sequence>
<accession>A0A348FXI2</accession>
<dbReference type="PANTHER" id="PTHR42905">
    <property type="entry name" value="PHOSPHOENOLPYRUVATE CARBOXYLASE"/>
    <property type="match status" value="1"/>
</dbReference>
<feature type="domain" description="MmgE/PrpD C-terminal" evidence="2">
    <location>
        <begin position="86"/>
        <end position="256"/>
    </location>
</feature>
<dbReference type="PANTHER" id="PTHR42905:SF5">
    <property type="entry name" value="CARBOXYVINYL-CARBOXYPHOSPHONATE PHOSPHORYLMUTASE, CHLOROPLASTIC"/>
    <property type="match status" value="1"/>
</dbReference>
<reference evidence="3 4" key="1">
    <citation type="submission" date="2018-08" db="EMBL/GenBank/DDBJ databases">
        <title>Complete genome sequencing of Blastochloris tepida GI.</title>
        <authorList>
            <person name="Tsukatani Y."/>
            <person name="Mori H."/>
        </authorList>
    </citation>
    <scope>NUCLEOTIDE SEQUENCE [LARGE SCALE GENOMIC DNA]</scope>
    <source>
        <strain evidence="3 4">GI</strain>
    </source>
</reference>
<dbReference type="GO" id="GO:0019629">
    <property type="term" value="P:propionate catabolic process, 2-methylcitrate cycle"/>
    <property type="evidence" value="ECO:0007669"/>
    <property type="project" value="TreeGrafter"/>
</dbReference>
<dbReference type="Pfam" id="PF03972">
    <property type="entry name" value="MmgE_PrpD_N"/>
    <property type="match status" value="1"/>
</dbReference>
<dbReference type="Gene3D" id="3.30.1330.120">
    <property type="entry name" value="2-methylcitrate dehydratase PrpD"/>
    <property type="match status" value="1"/>
</dbReference>
<evidence type="ECO:0008006" key="5">
    <source>
        <dbReference type="Google" id="ProtNLM"/>
    </source>
</evidence>
<dbReference type="KEGG" id="blag:BLTE_07000"/>
<organism evidence="3 4">
    <name type="scientific">Blastochloris tepida</name>
    <dbReference type="NCBI Taxonomy" id="2233851"/>
    <lineage>
        <taxon>Bacteria</taxon>
        <taxon>Pseudomonadati</taxon>
        <taxon>Pseudomonadota</taxon>
        <taxon>Alphaproteobacteria</taxon>
        <taxon>Hyphomicrobiales</taxon>
        <taxon>Blastochloridaceae</taxon>
        <taxon>Blastochloris</taxon>
    </lineage>
</organism>
<evidence type="ECO:0000313" key="4">
    <source>
        <dbReference type="Proteomes" id="UP000266934"/>
    </source>
</evidence>
<dbReference type="SUPFAM" id="SSF51621">
    <property type="entry name" value="Phosphoenolpyruvate/pyruvate domain"/>
    <property type="match status" value="1"/>
</dbReference>
<dbReference type="InterPro" id="IPR042188">
    <property type="entry name" value="MmgE/PrpD_sf_2"/>
</dbReference>
<evidence type="ECO:0000259" key="2">
    <source>
        <dbReference type="Pfam" id="PF19305"/>
    </source>
</evidence>
<dbReference type="InterPro" id="IPR045336">
    <property type="entry name" value="MmgE_PrpD_N"/>
</dbReference>
<dbReference type="InterPro" id="IPR018523">
    <property type="entry name" value="Isocitrate_lyase_ph_CS"/>
</dbReference>
<gene>
    <name evidence="3" type="ORF">BLTE_07000</name>
</gene>
<dbReference type="Gene3D" id="3.20.20.60">
    <property type="entry name" value="Phosphoenolpyruvate-binding domains"/>
    <property type="match status" value="1"/>
</dbReference>
<evidence type="ECO:0000259" key="1">
    <source>
        <dbReference type="Pfam" id="PF03972"/>
    </source>
</evidence>
<dbReference type="InterPro" id="IPR045337">
    <property type="entry name" value="MmgE_PrpD_C"/>
</dbReference>
<name>A0A348FXI2_9HYPH</name>
<dbReference type="InterPro" id="IPR040442">
    <property type="entry name" value="Pyrv_kinase-like_dom_sf"/>
</dbReference>
<dbReference type="InterPro" id="IPR015813">
    <property type="entry name" value="Pyrv/PenolPyrv_kinase-like_dom"/>
</dbReference>
<dbReference type="Proteomes" id="UP000266934">
    <property type="component" value="Chromosome"/>
</dbReference>
<dbReference type="InterPro" id="IPR039556">
    <property type="entry name" value="ICL/PEPM"/>
</dbReference>
<feature type="domain" description="MmgE/PrpD N-terminal" evidence="1">
    <location>
        <begin position="3"/>
        <end position="63"/>
    </location>
</feature>
<protein>
    <recommendedName>
        <fullName evidence="5">Methylisocitrate lyase</fullName>
    </recommendedName>
</protein>